<dbReference type="Gene3D" id="1.20.1250.20">
    <property type="entry name" value="MFS general substrate transporter like domains"/>
    <property type="match status" value="1"/>
</dbReference>
<proteinExistence type="inferred from homology"/>
<protein>
    <submittedName>
        <fullName evidence="8">MFS multidrug transporter</fullName>
    </submittedName>
</protein>
<keyword evidence="9" id="KW-1185">Reference proteome</keyword>
<feature type="transmembrane region" description="Helical" evidence="6">
    <location>
        <begin position="388"/>
        <end position="408"/>
    </location>
</feature>
<dbReference type="Pfam" id="PF11807">
    <property type="entry name" value="UstYa"/>
    <property type="match status" value="1"/>
</dbReference>
<feature type="transmembrane region" description="Helical" evidence="6">
    <location>
        <begin position="657"/>
        <end position="677"/>
    </location>
</feature>
<feature type="transmembrane region" description="Helical" evidence="6">
    <location>
        <begin position="632"/>
        <end position="650"/>
    </location>
</feature>
<dbReference type="GeneID" id="83200543"/>
<accession>A0A9W9P7M8</accession>
<evidence type="ECO:0000256" key="4">
    <source>
        <dbReference type="ARBA" id="ARBA00023136"/>
    </source>
</evidence>
<organism evidence="8 9">
    <name type="scientific">Penicillium chermesinum</name>
    <dbReference type="NCBI Taxonomy" id="63820"/>
    <lineage>
        <taxon>Eukaryota</taxon>
        <taxon>Fungi</taxon>
        <taxon>Dikarya</taxon>
        <taxon>Ascomycota</taxon>
        <taxon>Pezizomycotina</taxon>
        <taxon>Eurotiomycetes</taxon>
        <taxon>Eurotiomycetidae</taxon>
        <taxon>Eurotiales</taxon>
        <taxon>Aspergillaceae</taxon>
        <taxon>Penicillium</taxon>
    </lineage>
</organism>
<feature type="transmembrane region" description="Helical" evidence="6">
    <location>
        <begin position="30"/>
        <end position="50"/>
    </location>
</feature>
<gene>
    <name evidence="8" type="ORF">N7468_003943</name>
</gene>
<reference evidence="8" key="1">
    <citation type="submission" date="2022-11" db="EMBL/GenBank/DDBJ databases">
        <authorList>
            <person name="Petersen C."/>
        </authorList>
    </citation>
    <scope>NUCLEOTIDE SEQUENCE</scope>
    <source>
        <strain evidence="8">IBT 19713</strain>
    </source>
</reference>
<dbReference type="AlphaFoldDB" id="A0A9W9P7M8"/>
<keyword evidence="2 6" id="KW-0812">Transmembrane</keyword>
<dbReference type="InterPro" id="IPR011701">
    <property type="entry name" value="MFS"/>
</dbReference>
<keyword evidence="4 6" id="KW-0472">Membrane</keyword>
<feature type="transmembrane region" description="Helical" evidence="6">
    <location>
        <begin position="606"/>
        <end position="626"/>
    </location>
</feature>
<evidence type="ECO:0000256" key="3">
    <source>
        <dbReference type="ARBA" id="ARBA00022989"/>
    </source>
</evidence>
<dbReference type="SUPFAM" id="SSF103473">
    <property type="entry name" value="MFS general substrate transporter"/>
    <property type="match status" value="1"/>
</dbReference>
<feature type="transmembrane region" description="Helical" evidence="6">
    <location>
        <begin position="328"/>
        <end position="350"/>
    </location>
</feature>
<feature type="transmembrane region" description="Helical" evidence="6">
    <location>
        <begin position="520"/>
        <end position="545"/>
    </location>
</feature>
<evidence type="ECO:0000256" key="5">
    <source>
        <dbReference type="ARBA" id="ARBA00035112"/>
    </source>
</evidence>
<dbReference type="RefSeq" id="XP_058332243.1">
    <property type="nucleotide sequence ID" value="XM_058473240.1"/>
</dbReference>
<evidence type="ECO:0000313" key="8">
    <source>
        <dbReference type="EMBL" id="KAJ5239324.1"/>
    </source>
</evidence>
<dbReference type="PANTHER" id="PTHR23502:SF163">
    <property type="entry name" value="MAJOR FACILITATOR SUPERFAMILY (MFS) PROFILE DOMAIN-CONTAINING PROTEIN"/>
    <property type="match status" value="1"/>
</dbReference>
<evidence type="ECO:0000256" key="1">
    <source>
        <dbReference type="ARBA" id="ARBA00004141"/>
    </source>
</evidence>
<dbReference type="EMBL" id="JAPQKS010000003">
    <property type="protein sequence ID" value="KAJ5239324.1"/>
    <property type="molecule type" value="Genomic_DNA"/>
</dbReference>
<comment type="subcellular location">
    <subcellularLocation>
        <location evidence="1">Membrane</location>
        <topology evidence="1">Multi-pass membrane protein</topology>
    </subcellularLocation>
</comment>
<dbReference type="GO" id="GO:0043386">
    <property type="term" value="P:mycotoxin biosynthetic process"/>
    <property type="evidence" value="ECO:0007669"/>
    <property type="project" value="InterPro"/>
</dbReference>
<dbReference type="OrthoDB" id="3687641at2759"/>
<dbReference type="InterPro" id="IPR036259">
    <property type="entry name" value="MFS_trans_sf"/>
</dbReference>
<dbReference type="InterPro" id="IPR020846">
    <property type="entry name" value="MFS_dom"/>
</dbReference>
<feature type="transmembrane region" description="Helical" evidence="6">
    <location>
        <begin position="565"/>
        <end position="585"/>
    </location>
</feature>
<name>A0A9W9P7M8_9EURO</name>
<feature type="domain" description="Major facilitator superfamily (MFS) profile" evidence="7">
    <location>
        <begin position="264"/>
        <end position="694"/>
    </location>
</feature>
<dbReference type="GO" id="GO:0016020">
    <property type="term" value="C:membrane"/>
    <property type="evidence" value="ECO:0007669"/>
    <property type="project" value="UniProtKB-SubCell"/>
</dbReference>
<evidence type="ECO:0000259" key="7">
    <source>
        <dbReference type="PROSITE" id="PS50850"/>
    </source>
</evidence>
<dbReference type="InterPro" id="IPR021765">
    <property type="entry name" value="UstYa-like"/>
</dbReference>
<dbReference type="Proteomes" id="UP001150941">
    <property type="component" value="Unassembled WGS sequence"/>
</dbReference>
<dbReference type="GO" id="GO:0022857">
    <property type="term" value="F:transmembrane transporter activity"/>
    <property type="evidence" value="ECO:0007669"/>
    <property type="project" value="InterPro"/>
</dbReference>
<comment type="caution">
    <text evidence="8">The sequence shown here is derived from an EMBL/GenBank/DDBJ whole genome shotgun (WGS) entry which is preliminary data.</text>
</comment>
<feature type="transmembrane region" description="Helical" evidence="6">
    <location>
        <begin position="420"/>
        <end position="438"/>
    </location>
</feature>
<feature type="transmembrane region" description="Helical" evidence="6">
    <location>
        <begin position="362"/>
        <end position="382"/>
    </location>
</feature>
<dbReference type="Pfam" id="PF07690">
    <property type="entry name" value="MFS_1"/>
    <property type="match status" value="1"/>
</dbReference>
<comment type="similarity">
    <text evidence="5">Belongs to the ustYa family.</text>
</comment>
<dbReference type="PANTHER" id="PTHR23502">
    <property type="entry name" value="MAJOR FACILITATOR SUPERFAMILY"/>
    <property type="match status" value="1"/>
</dbReference>
<feature type="transmembrane region" description="Helical" evidence="6">
    <location>
        <begin position="450"/>
        <end position="470"/>
    </location>
</feature>
<evidence type="ECO:0000256" key="6">
    <source>
        <dbReference type="SAM" id="Phobius"/>
    </source>
</evidence>
<evidence type="ECO:0000313" key="9">
    <source>
        <dbReference type="Proteomes" id="UP001150941"/>
    </source>
</evidence>
<reference evidence="8" key="2">
    <citation type="journal article" date="2023" name="IMA Fungus">
        <title>Comparative genomic study of the Penicillium genus elucidates a diverse pangenome and 15 lateral gene transfer events.</title>
        <authorList>
            <person name="Petersen C."/>
            <person name="Sorensen T."/>
            <person name="Nielsen M.R."/>
            <person name="Sondergaard T.E."/>
            <person name="Sorensen J.L."/>
            <person name="Fitzpatrick D.A."/>
            <person name="Frisvad J.C."/>
            <person name="Nielsen K.L."/>
        </authorList>
    </citation>
    <scope>NUCLEOTIDE SEQUENCE</scope>
    <source>
        <strain evidence="8">IBT 19713</strain>
    </source>
</reference>
<sequence>MHSYQKIETASDDEAQYPVVLQRPSKVQLWSTRILGLLVLVLSFTLVWGWQCYEELRSSISSPGSDVHEIFSSQKSPYTGLGYDVEVPYTHHTKYTSHNLTEANEAWEGLSIDPMVIAPTKEEQASLGLPESWQFPWDSNRNIYFVKVFHQMHCLKVMRKTYHELWAGEEGSIPPGHIEHCLDTLRQDLMCKADDTPMPSLELLNGGGENQNMHCKNFDKLVEWTQAPERNACYKRLTDYKTIVHSIERYAFCPRDSEHYDTMDQYFKEHGHFADPFSEAMEQSQQKSAYLEEGSVKPESDSLSTPEIVDFVENDPLNPLNWSNTYKWFIVVLTALLSTIILVKLSLLSCGGPLSEQYGRQWVLHVANLLFFAFLVGTSLSTSIQMLIAFRFLSGSVTAINSIGSGIVKDLFTEDQCGRAVSVMSLTGAIGPVIGPIIGSYLGERAGWRWAFWFPTIVSGVLSVLLLAIYRETYKVTILKRKARRLALESGNENIRSKYDKADESTGKRLWSTAIRPLHLLFRFPLLALITFYISIVYGFVYLIMTTIAPVFQSQYGFSEGASGLSFLGLCLGLVCGALLCGWVLDRYIRFVKSRREGQEFDAEQRLAPVSFACLLMCGGFLVFGWTVHFHVQYVVPIIGTGMIGLTLAINSICVQAYIISSFGIYASSAVSAMLVLRNATAAFLPLVGPPHFR</sequence>
<evidence type="ECO:0000256" key="2">
    <source>
        <dbReference type="ARBA" id="ARBA00022692"/>
    </source>
</evidence>
<dbReference type="PROSITE" id="PS50850">
    <property type="entry name" value="MFS"/>
    <property type="match status" value="1"/>
</dbReference>
<keyword evidence="3 6" id="KW-1133">Transmembrane helix</keyword>